<reference evidence="2 3" key="1">
    <citation type="submission" date="2023-05" db="EMBL/GenBank/DDBJ databases">
        <title>B98-5 Cell Line De Novo Hybrid Assembly: An Optical Mapping Approach.</title>
        <authorList>
            <person name="Kananen K."/>
            <person name="Auerbach J.A."/>
            <person name="Kautto E."/>
            <person name="Blachly J.S."/>
        </authorList>
    </citation>
    <scope>NUCLEOTIDE SEQUENCE [LARGE SCALE GENOMIC DNA]</scope>
    <source>
        <strain evidence="2">B95-8</strain>
        <tissue evidence="2">Cell line</tissue>
    </source>
</reference>
<evidence type="ECO:0000256" key="1">
    <source>
        <dbReference type="SAM" id="MobiDB-lite"/>
    </source>
</evidence>
<protein>
    <submittedName>
        <fullName evidence="2">Uncharacterized protein</fullName>
    </submittedName>
</protein>
<name>A0ABQ9VXJ9_SAGOE</name>
<comment type="caution">
    <text evidence="2">The sequence shown here is derived from an EMBL/GenBank/DDBJ whole genome shotgun (WGS) entry which is preliminary data.</text>
</comment>
<organism evidence="2 3">
    <name type="scientific">Saguinus oedipus</name>
    <name type="common">Cotton-top tamarin</name>
    <name type="synonym">Oedipomidas oedipus</name>
    <dbReference type="NCBI Taxonomy" id="9490"/>
    <lineage>
        <taxon>Eukaryota</taxon>
        <taxon>Metazoa</taxon>
        <taxon>Chordata</taxon>
        <taxon>Craniata</taxon>
        <taxon>Vertebrata</taxon>
        <taxon>Euteleostomi</taxon>
        <taxon>Mammalia</taxon>
        <taxon>Eutheria</taxon>
        <taxon>Euarchontoglires</taxon>
        <taxon>Primates</taxon>
        <taxon>Haplorrhini</taxon>
        <taxon>Platyrrhini</taxon>
        <taxon>Cebidae</taxon>
        <taxon>Callitrichinae</taxon>
        <taxon>Saguinus</taxon>
    </lineage>
</organism>
<sequence length="62" mass="6545">GKWPRASRRAPSAASGQRTELGGCVRGHPASAGHHRPALAPCTLSVAYLLPLIRFTPLGERS</sequence>
<accession>A0ABQ9VXJ9</accession>
<dbReference type="EMBL" id="JASSZA010000004">
    <property type="protein sequence ID" value="KAK2114110.1"/>
    <property type="molecule type" value="Genomic_DNA"/>
</dbReference>
<evidence type="ECO:0000313" key="3">
    <source>
        <dbReference type="Proteomes" id="UP001266305"/>
    </source>
</evidence>
<feature type="region of interest" description="Disordered" evidence="1">
    <location>
        <begin position="1"/>
        <end position="32"/>
    </location>
</feature>
<gene>
    <name evidence="2" type="ORF">P7K49_008376</name>
</gene>
<proteinExistence type="predicted"/>
<dbReference type="Proteomes" id="UP001266305">
    <property type="component" value="Unassembled WGS sequence"/>
</dbReference>
<feature type="non-terminal residue" evidence="2">
    <location>
        <position position="1"/>
    </location>
</feature>
<evidence type="ECO:0000313" key="2">
    <source>
        <dbReference type="EMBL" id="KAK2114110.1"/>
    </source>
</evidence>
<keyword evidence="3" id="KW-1185">Reference proteome</keyword>